<evidence type="ECO:0000313" key="1">
    <source>
        <dbReference type="EMBL" id="MFC3849604.1"/>
    </source>
</evidence>
<dbReference type="EMBL" id="JBHRZN010000002">
    <property type="protein sequence ID" value="MFC3849604.1"/>
    <property type="molecule type" value="Genomic_DNA"/>
</dbReference>
<dbReference type="Proteomes" id="UP001595751">
    <property type="component" value="Unassembled WGS sequence"/>
</dbReference>
<protein>
    <submittedName>
        <fullName evidence="1">Uncharacterized protein</fullName>
    </submittedName>
</protein>
<reference evidence="2" key="1">
    <citation type="journal article" date="2019" name="Int. J. Syst. Evol. Microbiol.">
        <title>The Global Catalogue of Microorganisms (GCM) 10K type strain sequencing project: providing services to taxonomists for standard genome sequencing and annotation.</title>
        <authorList>
            <consortium name="The Broad Institute Genomics Platform"/>
            <consortium name="The Broad Institute Genome Sequencing Center for Infectious Disease"/>
            <person name="Wu L."/>
            <person name="Ma J."/>
        </authorList>
    </citation>
    <scope>NUCLEOTIDE SEQUENCE [LARGE SCALE GENOMIC DNA]</scope>
    <source>
        <strain evidence="2">CCUG 53252</strain>
    </source>
</reference>
<keyword evidence="2" id="KW-1185">Reference proteome</keyword>
<evidence type="ECO:0000313" key="2">
    <source>
        <dbReference type="Proteomes" id="UP001595751"/>
    </source>
</evidence>
<dbReference type="RefSeq" id="WP_290288326.1">
    <property type="nucleotide sequence ID" value="NZ_CP047211.1"/>
</dbReference>
<sequence>MDSFNALCEEVDAAVGDTAHYGAHGLTTGGISPELFLNDLVDARAWVPRDLKRRFLEIWSTDEEIIHADPDERDGITHQLVVEFAAIEPVIDLGPDWA</sequence>
<accession>A0ABV7ZP99</accession>
<organism evidence="1 2">
    <name type="scientific">Corynebacterium hansenii</name>
    <dbReference type="NCBI Taxonomy" id="394964"/>
    <lineage>
        <taxon>Bacteria</taxon>
        <taxon>Bacillati</taxon>
        <taxon>Actinomycetota</taxon>
        <taxon>Actinomycetes</taxon>
        <taxon>Mycobacteriales</taxon>
        <taxon>Corynebacteriaceae</taxon>
        <taxon>Corynebacterium</taxon>
    </lineage>
</organism>
<proteinExistence type="predicted"/>
<name>A0ABV7ZP99_9CORY</name>
<gene>
    <name evidence="1" type="ORF">ACFORJ_05445</name>
</gene>
<comment type="caution">
    <text evidence="1">The sequence shown here is derived from an EMBL/GenBank/DDBJ whole genome shotgun (WGS) entry which is preliminary data.</text>
</comment>